<accession>A0A2H1WFE3</accession>
<dbReference type="EMBL" id="ODYU01008315">
    <property type="protein sequence ID" value="SOQ51798.1"/>
    <property type="molecule type" value="Genomic_DNA"/>
</dbReference>
<name>A0A2H1WFE3_SPOFR</name>
<dbReference type="InterPro" id="IPR006578">
    <property type="entry name" value="MADF-dom"/>
</dbReference>
<dbReference type="SMART" id="SM00595">
    <property type="entry name" value="MADF"/>
    <property type="match status" value="1"/>
</dbReference>
<dbReference type="PANTHER" id="PTHR21505:SF8">
    <property type="entry name" value="DPT-YFP REPRESSOR BY OVEREXPRESSION, ISOFORM D-RELATED"/>
    <property type="match status" value="1"/>
</dbReference>
<gene>
    <name evidence="2" type="ORF">SFRICE_013553</name>
</gene>
<evidence type="ECO:0000259" key="1">
    <source>
        <dbReference type="PROSITE" id="PS51029"/>
    </source>
</evidence>
<proteinExistence type="predicted"/>
<feature type="domain" description="MADF" evidence="1">
    <location>
        <begin position="20"/>
        <end position="120"/>
    </location>
</feature>
<protein>
    <submittedName>
        <fullName evidence="2">SFRICE_013553</fullName>
    </submittedName>
</protein>
<dbReference type="PROSITE" id="PS51029">
    <property type="entry name" value="MADF"/>
    <property type="match status" value="1"/>
</dbReference>
<sequence>MSEEETIPSSDTESQRIEEEFIKTYKNLPVLWDTTNNFYTNKYKRNEAVDVLVDVLKKSNPSANRYSVRKKINSLRCSFRKDLIKHLSSKRINENGEEIYEYKPTNWKFYELRFLEREDDSSLTEVRMDDNAFLVSLTVEVSADELAFGHEICSSPVSDVLATNNEPARKRNKSKKILKSIKLEEVDTNEYHGMDGDDHDLIDRELEAVGANVTCKLKRMNPLQRYHAELLINKVLISGLKNNLTDDTDLTDIYRP</sequence>
<dbReference type="PANTHER" id="PTHR21505">
    <property type="entry name" value="MADF DOMAIN-CONTAINING PROTEIN-RELATED"/>
    <property type="match status" value="1"/>
</dbReference>
<organism evidence="2">
    <name type="scientific">Spodoptera frugiperda</name>
    <name type="common">Fall armyworm</name>
    <dbReference type="NCBI Taxonomy" id="7108"/>
    <lineage>
        <taxon>Eukaryota</taxon>
        <taxon>Metazoa</taxon>
        <taxon>Ecdysozoa</taxon>
        <taxon>Arthropoda</taxon>
        <taxon>Hexapoda</taxon>
        <taxon>Insecta</taxon>
        <taxon>Pterygota</taxon>
        <taxon>Neoptera</taxon>
        <taxon>Endopterygota</taxon>
        <taxon>Lepidoptera</taxon>
        <taxon>Glossata</taxon>
        <taxon>Ditrysia</taxon>
        <taxon>Noctuoidea</taxon>
        <taxon>Noctuidae</taxon>
        <taxon>Amphipyrinae</taxon>
        <taxon>Spodoptera</taxon>
    </lineage>
</organism>
<evidence type="ECO:0000313" key="2">
    <source>
        <dbReference type="EMBL" id="SOQ51798.1"/>
    </source>
</evidence>
<dbReference type="AlphaFoldDB" id="A0A2H1WFE3"/>
<reference evidence="2" key="1">
    <citation type="submission" date="2016-07" db="EMBL/GenBank/DDBJ databases">
        <authorList>
            <person name="Bretaudeau A."/>
        </authorList>
    </citation>
    <scope>NUCLEOTIDE SEQUENCE</scope>
    <source>
        <strain evidence="2">Rice</strain>
        <tissue evidence="2">Whole body</tissue>
    </source>
</reference>
<dbReference type="Pfam" id="PF10545">
    <property type="entry name" value="MADF_DNA_bdg"/>
    <property type="match status" value="1"/>
</dbReference>